<evidence type="ECO:0000256" key="15">
    <source>
        <dbReference type="HAMAP-Rule" id="MF_00283"/>
    </source>
</evidence>
<dbReference type="InterPro" id="IPR005121">
    <property type="entry name" value="Fdx_antiC-bd"/>
</dbReference>
<dbReference type="PROSITE" id="PS50886">
    <property type="entry name" value="TRBD"/>
    <property type="match status" value="1"/>
</dbReference>
<dbReference type="Pfam" id="PF01588">
    <property type="entry name" value="tRNA_bind"/>
    <property type="match status" value="1"/>
</dbReference>
<keyword evidence="5 16" id="KW-0820">tRNA-binding</keyword>
<keyword evidence="21" id="KW-1185">Reference proteome</keyword>
<organism evidence="20 21">
    <name type="scientific">Candidatus Fokinia solitaria</name>
    <dbReference type="NCBI Taxonomy" id="1802984"/>
    <lineage>
        <taxon>Bacteria</taxon>
        <taxon>Pseudomonadati</taxon>
        <taxon>Pseudomonadota</taxon>
        <taxon>Alphaproteobacteria</taxon>
        <taxon>Rickettsiales</taxon>
        <taxon>Candidatus Midichloriaceae</taxon>
        <taxon>Candidatus Fokinia</taxon>
    </lineage>
</organism>
<dbReference type="Proteomes" id="UP000244519">
    <property type="component" value="Chromosome"/>
</dbReference>
<dbReference type="Pfam" id="PF03484">
    <property type="entry name" value="B5"/>
    <property type="match status" value="1"/>
</dbReference>
<evidence type="ECO:0000256" key="11">
    <source>
        <dbReference type="ARBA" id="ARBA00022884"/>
    </source>
</evidence>
<dbReference type="EMBL" id="CP025989">
    <property type="protein sequence ID" value="AWD33482.1"/>
    <property type="molecule type" value="Genomic_DNA"/>
</dbReference>
<dbReference type="GO" id="GO:0000287">
    <property type="term" value="F:magnesium ion binding"/>
    <property type="evidence" value="ECO:0007669"/>
    <property type="project" value="UniProtKB-UniRule"/>
</dbReference>
<dbReference type="InterPro" id="IPR045060">
    <property type="entry name" value="Phe-tRNA-ligase_IIc_bsu"/>
</dbReference>
<evidence type="ECO:0000256" key="4">
    <source>
        <dbReference type="ARBA" id="ARBA00022490"/>
    </source>
</evidence>
<gene>
    <name evidence="15" type="primary">pheT</name>
    <name evidence="20" type="ORF">Fsol_00706</name>
</gene>
<dbReference type="GO" id="GO:0005524">
    <property type="term" value="F:ATP binding"/>
    <property type="evidence" value="ECO:0007669"/>
    <property type="project" value="UniProtKB-UniRule"/>
</dbReference>
<dbReference type="InterPro" id="IPR036690">
    <property type="entry name" value="Fdx_antiC-bd_sf"/>
</dbReference>
<feature type="binding site" evidence="15">
    <location>
        <position position="490"/>
    </location>
    <ligand>
        <name>Mg(2+)</name>
        <dbReference type="ChEBI" id="CHEBI:18420"/>
        <note>shared with alpha subunit</note>
    </ligand>
</feature>
<proteinExistence type="inferred from homology"/>
<feature type="binding site" evidence="15">
    <location>
        <position position="484"/>
    </location>
    <ligand>
        <name>Mg(2+)</name>
        <dbReference type="ChEBI" id="CHEBI:18420"/>
        <note>shared with alpha subunit</note>
    </ligand>
</feature>
<evidence type="ECO:0000256" key="3">
    <source>
        <dbReference type="ARBA" id="ARBA00011209"/>
    </source>
</evidence>
<dbReference type="HAMAP" id="MF_00283">
    <property type="entry name" value="Phe_tRNA_synth_beta1"/>
    <property type="match status" value="1"/>
</dbReference>
<dbReference type="KEGG" id="fso:Fsol_00706"/>
<dbReference type="GO" id="GO:0006432">
    <property type="term" value="P:phenylalanyl-tRNA aminoacylation"/>
    <property type="evidence" value="ECO:0007669"/>
    <property type="project" value="UniProtKB-UniRule"/>
</dbReference>
<comment type="catalytic activity">
    <reaction evidence="14 15">
        <text>tRNA(Phe) + L-phenylalanine + ATP = L-phenylalanyl-tRNA(Phe) + AMP + diphosphate + H(+)</text>
        <dbReference type="Rhea" id="RHEA:19413"/>
        <dbReference type="Rhea" id="RHEA-COMP:9668"/>
        <dbReference type="Rhea" id="RHEA-COMP:9699"/>
        <dbReference type="ChEBI" id="CHEBI:15378"/>
        <dbReference type="ChEBI" id="CHEBI:30616"/>
        <dbReference type="ChEBI" id="CHEBI:33019"/>
        <dbReference type="ChEBI" id="CHEBI:58095"/>
        <dbReference type="ChEBI" id="CHEBI:78442"/>
        <dbReference type="ChEBI" id="CHEBI:78531"/>
        <dbReference type="ChEBI" id="CHEBI:456215"/>
        <dbReference type="EC" id="6.1.1.20"/>
    </reaction>
</comment>
<dbReference type="Gene3D" id="3.50.40.10">
    <property type="entry name" value="Phenylalanyl-trna Synthetase, Chain B, domain 3"/>
    <property type="match status" value="1"/>
</dbReference>
<dbReference type="SUPFAM" id="SSF56037">
    <property type="entry name" value="PheT/TilS domain"/>
    <property type="match status" value="1"/>
</dbReference>
<dbReference type="Pfam" id="PF03147">
    <property type="entry name" value="FDX-ACB"/>
    <property type="match status" value="1"/>
</dbReference>
<dbReference type="Pfam" id="PF17759">
    <property type="entry name" value="tRNA_synthFbeta"/>
    <property type="match status" value="1"/>
</dbReference>
<comment type="cofactor">
    <cofactor evidence="15">
        <name>Mg(2+)</name>
        <dbReference type="ChEBI" id="CHEBI:18420"/>
    </cofactor>
    <text evidence="15">Binds 2 magnesium ions per tetramer.</text>
</comment>
<dbReference type="GO" id="GO:0009328">
    <property type="term" value="C:phenylalanine-tRNA ligase complex"/>
    <property type="evidence" value="ECO:0007669"/>
    <property type="project" value="TreeGrafter"/>
</dbReference>
<dbReference type="PANTHER" id="PTHR10947">
    <property type="entry name" value="PHENYLALANYL-TRNA SYNTHETASE BETA CHAIN AND LEUCINE-RICH REPEAT-CONTAINING PROTEIN 47"/>
    <property type="match status" value="1"/>
</dbReference>
<dbReference type="SUPFAM" id="SSF55681">
    <property type="entry name" value="Class II aaRS and biotin synthetases"/>
    <property type="match status" value="1"/>
</dbReference>
<keyword evidence="9 15" id="KW-0067">ATP-binding</keyword>
<keyword evidence="11 16" id="KW-0694">RNA-binding</keyword>
<dbReference type="NCBIfam" id="TIGR00472">
    <property type="entry name" value="pheT_bact"/>
    <property type="match status" value="1"/>
</dbReference>
<dbReference type="PROSITE" id="PS51483">
    <property type="entry name" value="B5"/>
    <property type="match status" value="1"/>
</dbReference>
<dbReference type="InterPro" id="IPR020825">
    <property type="entry name" value="Phe-tRNA_synthase-like_B3/B4"/>
</dbReference>
<evidence type="ECO:0000256" key="5">
    <source>
        <dbReference type="ARBA" id="ARBA00022555"/>
    </source>
</evidence>
<dbReference type="CDD" id="cd02796">
    <property type="entry name" value="tRNA_bind_bactPheRS"/>
    <property type="match status" value="1"/>
</dbReference>
<dbReference type="InterPro" id="IPR005146">
    <property type="entry name" value="B3/B4_tRNA-bd"/>
</dbReference>
<dbReference type="CDD" id="cd00769">
    <property type="entry name" value="PheRS_beta_core"/>
    <property type="match status" value="1"/>
</dbReference>
<dbReference type="InterPro" id="IPR045864">
    <property type="entry name" value="aa-tRNA-synth_II/BPL/LPL"/>
</dbReference>
<dbReference type="EC" id="6.1.1.20" evidence="15"/>
<dbReference type="Gene3D" id="3.30.56.10">
    <property type="match status" value="2"/>
</dbReference>
<keyword evidence="4 15" id="KW-0963">Cytoplasm</keyword>
<dbReference type="Gene3D" id="3.30.70.380">
    <property type="entry name" value="Ferrodoxin-fold anticodon-binding domain"/>
    <property type="match status" value="1"/>
</dbReference>
<dbReference type="Pfam" id="PF03483">
    <property type="entry name" value="B3_4"/>
    <property type="match status" value="1"/>
</dbReference>
<evidence type="ECO:0000256" key="2">
    <source>
        <dbReference type="ARBA" id="ARBA00008653"/>
    </source>
</evidence>
<dbReference type="AlphaFoldDB" id="A0A2U8BT13"/>
<dbReference type="SUPFAM" id="SSF54991">
    <property type="entry name" value="Anticodon-binding domain of PheRS"/>
    <property type="match status" value="1"/>
</dbReference>
<protein>
    <recommendedName>
        <fullName evidence="15">Phenylalanine--tRNA ligase beta subunit</fullName>
        <ecNumber evidence="15">6.1.1.20</ecNumber>
    </recommendedName>
    <alternativeName>
        <fullName evidence="15">Phenylalanyl-tRNA synthetase beta subunit</fullName>
        <shortName evidence="15">PheRS</shortName>
    </alternativeName>
</protein>
<evidence type="ECO:0000256" key="12">
    <source>
        <dbReference type="ARBA" id="ARBA00022917"/>
    </source>
</evidence>
<evidence type="ECO:0000256" key="6">
    <source>
        <dbReference type="ARBA" id="ARBA00022598"/>
    </source>
</evidence>
<dbReference type="OrthoDB" id="9805455at2"/>
<evidence type="ECO:0000256" key="10">
    <source>
        <dbReference type="ARBA" id="ARBA00022842"/>
    </source>
</evidence>
<dbReference type="SUPFAM" id="SSF46955">
    <property type="entry name" value="Putative DNA-binding domain"/>
    <property type="match status" value="1"/>
</dbReference>
<keyword evidence="8 15" id="KW-0547">Nucleotide-binding</keyword>
<dbReference type="GO" id="GO:0000049">
    <property type="term" value="F:tRNA binding"/>
    <property type="evidence" value="ECO:0007669"/>
    <property type="project" value="UniProtKB-UniRule"/>
</dbReference>
<dbReference type="PROSITE" id="PS51447">
    <property type="entry name" value="FDX_ACB"/>
    <property type="match status" value="1"/>
</dbReference>
<dbReference type="InterPro" id="IPR004532">
    <property type="entry name" value="Phe-tRNA-ligase_IIc_bsu_bact"/>
</dbReference>
<accession>A0A2U8BT13</accession>
<evidence type="ECO:0000256" key="8">
    <source>
        <dbReference type="ARBA" id="ARBA00022741"/>
    </source>
</evidence>
<keyword evidence="10 15" id="KW-0460">Magnesium</keyword>
<dbReference type="SUPFAM" id="SSF50249">
    <property type="entry name" value="Nucleic acid-binding proteins"/>
    <property type="match status" value="1"/>
</dbReference>
<evidence type="ECO:0000259" key="18">
    <source>
        <dbReference type="PROSITE" id="PS51447"/>
    </source>
</evidence>
<keyword evidence="12 15" id="KW-0648">Protein biosynthesis</keyword>
<reference evidence="20 21" key="1">
    <citation type="journal article" date="2018" name="Genome Biol. Evol.">
        <title>The Genome Sequence of "Candidatus Fokinia solitaria": Insights on Reductive Evolution in Rickettsiales.</title>
        <authorList>
            <person name="Floriano A.M."/>
            <person name="Castelli M."/>
            <person name="Krenek S."/>
            <person name="Berendonk T.U."/>
            <person name="Bazzocchi C."/>
            <person name="Petroni G."/>
            <person name="Sassera D."/>
        </authorList>
    </citation>
    <scope>NUCLEOTIDE SEQUENCE [LARGE SCALE GENOMIC DNA]</scope>
    <source>
        <strain evidence="20">Rio ETE_ALG 3VII</strain>
    </source>
</reference>
<name>A0A2U8BT13_9RICK</name>
<evidence type="ECO:0000256" key="14">
    <source>
        <dbReference type="ARBA" id="ARBA00049255"/>
    </source>
</evidence>
<evidence type="ECO:0000259" key="17">
    <source>
        <dbReference type="PROSITE" id="PS50886"/>
    </source>
</evidence>
<feature type="binding site" evidence="15">
    <location>
        <position position="494"/>
    </location>
    <ligand>
        <name>Mg(2+)</name>
        <dbReference type="ChEBI" id="CHEBI:18420"/>
        <note>shared with alpha subunit</note>
    </ligand>
</feature>
<dbReference type="Gene3D" id="2.40.50.140">
    <property type="entry name" value="Nucleic acid-binding proteins"/>
    <property type="match status" value="1"/>
</dbReference>
<evidence type="ECO:0000313" key="21">
    <source>
        <dbReference type="Proteomes" id="UP000244519"/>
    </source>
</evidence>
<feature type="binding site" evidence="15">
    <location>
        <position position="493"/>
    </location>
    <ligand>
        <name>Mg(2+)</name>
        <dbReference type="ChEBI" id="CHEBI:18420"/>
        <note>shared with alpha subunit</note>
    </ligand>
</feature>
<dbReference type="InterPro" id="IPR012340">
    <property type="entry name" value="NA-bd_OB-fold"/>
</dbReference>
<evidence type="ECO:0000256" key="13">
    <source>
        <dbReference type="ARBA" id="ARBA00023146"/>
    </source>
</evidence>
<dbReference type="InterPro" id="IPR009061">
    <property type="entry name" value="DNA-bd_dom_put_sf"/>
</dbReference>
<comment type="similarity">
    <text evidence="2 15">Belongs to the phenylalanyl-tRNA synthetase beta subunit family. Type 1 subfamily.</text>
</comment>
<feature type="domain" description="B5" evidence="19">
    <location>
        <begin position="429"/>
        <end position="506"/>
    </location>
</feature>
<comment type="subunit">
    <text evidence="3 15">Tetramer of two alpha and two beta subunits.</text>
</comment>
<dbReference type="InterPro" id="IPR033714">
    <property type="entry name" value="tRNA_bind_bactPheRS"/>
</dbReference>
<dbReference type="RefSeq" id="WP_108673489.1">
    <property type="nucleotide sequence ID" value="NZ_CP025989.1"/>
</dbReference>
<dbReference type="InterPro" id="IPR002547">
    <property type="entry name" value="tRNA-bd_dom"/>
</dbReference>
<evidence type="ECO:0000256" key="9">
    <source>
        <dbReference type="ARBA" id="ARBA00022840"/>
    </source>
</evidence>
<dbReference type="GO" id="GO:0004826">
    <property type="term" value="F:phenylalanine-tRNA ligase activity"/>
    <property type="evidence" value="ECO:0007669"/>
    <property type="project" value="UniProtKB-UniRule"/>
</dbReference>
<feature type="domain" description="FDX-ACB" evidence="18">
    <location>
        <begin position="735"/>
        <end position="828"/>
    </location>
</feature>
<keyword evidence="7 15" id="KW-0479">Metal-binding</keyword>
<comment type="subcellular location">
    <subcellularLocation>
        <location evidence="1 15">Cytoplasm</location>
    </subcellularLocation>
</comment>
<evidence type="ECO:0000256" key="16">
    <source>
        <dbReference type="PROSITE-ProRule" id="PRU00209"/>
    </source>
</evidence>
<sequence length="830" mass="93966">MLLTLNWLKKYGDLLVQHDELIDRLSRIGFECEIREEYKRLYDNFVVGEVIECTRHHNAESLAICSVLTSRNEPPKQIVCGASNVRKGKVIVAKIGAVISADFTITERVIRGVESSGMLCSIEELGIPQFAFETKVQMEDSIDGIVIVNDHIDIGTPLVKLLDIDDVLIEISVLPNRRSDCLSMIGLLREMNTAGLIKLHDEYQKVSSYFGIDDIVEANEISKIHEVDRETCKSFTVISLKNGVIPQGSFKIHDIRLLMFCMKAATDNPIVDVGNFFMMESGIPIHMYDAATISGKISVKKIEKPQRFKALNGKEYDAIDCIITDENKIIALPGIIGVDSTKVTSNTCNILVEIAEFAPSVVQKIANSTGITSDASLRFIGKKACYEYQDNEESVFRKSAINQFVNFLKKEFHFSVEGMQSVEYKTHESPKKTISFSLTEIESITGVKLSKKTIFDILNPLGFHIKNVKEDEFELLVPYYRVSDISHVEDVVEEIVRFLNLDNISGKFEGINVQLTSEYLAATTNNNEETVRKTLLARGLNEAITWSFISKEISEFFYNNDPLEILNPINKDFAIMRHNIPSSMLSMIVKNLSRDNKNMSLFEIGNVFEQKQECKMISGMRIGGNSHRKYDFFDIRDDIMAVIGKFMNLAQSLLKDGDMLHYNCEVRNTGAPQYYHPYQSAAIVKDSIIIGYCGALHPTIAEQYEIDVDIFLFEIFYEKLCNLQTNTISDKKNFSEFQKATRDLSLGVTSMIESAFVVQKLHSFCKNFSIIKEIKLFDIYQSQMSDIKYFGIKFELQKDDGTLSTEEIDSVLGEIIAFSKDQFSAEIRGL</sequence>
<dbReference type="SMART" id="SM00873">
    <property type="entry name" value="B3_4"/>
    <property type="match status" value="1"/>
</dbReference>
<evidence type="ECO:0000313" key="20">
    <source>
        <dbReference type="EMBL" id="AWD33482.1"/>
    </source>
</evidence>
<dbReference type="InterPro" id="IPR041616">
    <property type="entry name" value="PheRS_beta_core"/>
</dbReference>
<keyword evidence="13 15" id="KW-0030">Aminoacyl-tRNA synthetase</keyword>
<dbReference type="PANTHER" id="PTHR10947:SF0">
    <property type="entry name" value="PHENYLALANINE--TRNA LIGASE BETA SUBUNIT"/>
    <property type="match status" value="1"/>
</dbReference>
<evidence type="ECO:0000256" key="7">
    <source>
        <dbReference type="ARBA" id="ARBA00022723"/>
    </source>
</evidence>
<keyword evidence="6 15" id="KW-0436">Ligase</keyword>
<feature type="domain" description="TRNA-binding" evidence="17">
    <location>
        <begin position="39"/>
        <end position="159"/>
    </location>
</feature>
<dbReference type="InterPro" id="IPR005147">
    <property type="entry name" value="tRNA_synthase_B5-dom"/>
</dbReference>
<dbReference type="SMART" id="SM00874">
    <property type="entry name" value="B5"/>
    <property type="match status" value="1"/>
</dbReference>
<evidence type="ECO:0000256" key="1">
    <source>
        <dbReference type="ARBA" id="ARBA00004496"/>
    </source>
</evidence>
<dbReference type="Gene3D" id="3.30.930.10">
    <property type="entry name" value="Bira Bifunctional Protein, Domain 2"/>
    <property type="match status" value="1"/>
</dbReference>
<evidence type="ECO:0000259" key="19">
    <source>
        <dbReference type="PROSITE" id="PS51483"/>
    </source>
</evidence>
<dbReference type="SMART" id="SM00896">
    <property type="entry name" value="FDX-ACB"/>
    <property type="match status" value="1"/>
</dbReference>